<evidence type="ECO:0000313" key="3">
    <source>
        <dbReference type="Proteomes" id="UP000294360"/>
    </source>
</evidence>
<dbReference type="GO" id="GO:0004029">
    <property type="term" value="F:aldehyde dehydrogenase (NAD+) activity"/>
    <property type="evidence" value="ECO:0007669"/>
    <property type="project" value="TreeGrafter"/>
</dbReference>
<reference evidence="2 3" key="1">
    <citation type="submission" date="2019-03" db="EMBL/GenBank/DDBJ databases">
        <authorList>
            <person name="Kox A.R. M."/>
        </authorList>
    </citation>
    <scope>NUCLEOTIDE SEQUENCE [LARGE SCALE GENOMIC DNA]</scope>
    <source>
        <strain evidence="2">MTUNDRAET4 annotated genome</strain>
    </source>
</reference>
<dbReference type="Proteomes" id="UP000294360">
    <property type="component" value="Chromosome"/>
</dbReference>
<evidence type="ECO:0000259" key="1">
    <source>
        <dbReference type="Pfam" id="PF01370"/>
    </source>
</evidence>
<dbReference type="KEGG" id="mtun:MTUNDRAET4_2109"/>
<keyword evidence="2" id="KW-0560">Oxidoreductase</keyword>
<dbReference type="Gene3D" id="3.40.50.720">
    <property type="entry name" value="NAD(P)-binding Rossmann-like Domain"/>
    <property type="match status" value="1"/>
</dbReference>
<dbReference type="InterPro" id="IPR051783">
    <property type="entry name" value="NAD(P)-dependent_oxidoreduct"/>
</dbReference>
<gene>
    <name evidence="2" type="primary">dfrA</name>
    <name evidence="2" type="ORF">MTUNDRAET4_2109</name>
</gene>
<dbReference type="InterPro" id="IPR017829">
    <property type="entry name" value="Hopanoid-assoc_sugar_epimerase"/>
</dbReference>
<feature type="domain" description="NAD-dependent epimerase/dehydratase" evidence="1">
    <location>
        <begin position="26"/>
        <end position="253"/>
    </location>
</feature>
<dbReference type="GO" id="GO:0005737">
    <property type="term" value="C:cytoplasm"/>
    <property type="evidence" value="ECO:0007669"/>
    <property type="project" value="TreeGrafter"/>
</dbReference>
<proteinExistence type="predicted"/>
<dbReference type="EC" id="1.1.1.219" evidence="2"/>
<dbReference type="InterPro" id="IPR036291">
    <property type="entry name" value="NAD(P)-bd_dom_sf"/>
</dbReference>
<dbReference type="AlphaFoldDB" id="A0A4U8Z155"/>
<protein>
    <submittedName>
        <fullName evidence="2">Putative dihydroflavonol 4-reductase</fullName>
        <ecNumber evidence="2">1.1.1.219</ecNumber>
    </submittedName>
</protein>
<dbReference type="NCBIfam" id="TIGR03466">
    <property type="entry name" value="HpnA"/>
    <property type="match status" value="1"/>
</dbReference>
<dbReference type="PANTHER" id="PTHR48079">
    <property type="entry name" value="PROTEIN YEEZ"/>
    <property type="match status" value="1"/>
</dbReference>
<organism evidence="2 3">
    <name type="scientific">Methylocella tundrae</name>
    <dbReference type="NCBI Taxonomy" id="227605"/>
    <lineage>
        <taxon>Bacteria</taxon>
        <taxon>Pseudomonadati</taxon>
        <taxon>Pseudomonadota</taxon>
        <taxon>Alphaproteobacteria</taxon>
        <taxon>Hyphomicrobiales</taxon>
        <taxon>Beijerinckiaceae</taxon>
        <taxon>Methylocella</taxon>
    </lineage>
</organism>
<dbReference type="PANTHER" id="PTHR48079:SF6">
    <property type="entry name" value="NAD(P)-BINDING DOMAIN-CONTAINING PROTEIN-RELATED"/>
    <property type="match status" value="1"/>
</dbReference>
<name>A0A4U8Z155_METTU</name>
<dbReference type="GO" id="GO:0045552">
    <property type="term" value="F:dihydroflavanol 4-reductase activity"/>
    <property type="evidence" value="ECO:0007669"/>
    <property type="project" value="UniProtKB-EC"/>
</dbReference>
<accession>A0A4U8Z155</accession>
<dbReference type="InterPro" id="IPR001509">
    <property type="entry name" value="Epimerase_deHydtase"/>
</dbReference>
<evidence type="ECO:0000313" key="2">
    <source>
        <dbReference type="EMBL" id="VFU09002.1"/>
    </source>
</evidence>
<dbReference type="SUPFAM" id="SSF51735">
    <property type="entry name" value="NAD(P)-binding Rossmann-fold domains"/>
    <property type="match status" value="1"/>
</dbReference>
<dbReference type="EMBL" id="LR536450">
    <property type="protein sequence ID" value="VFU09002.1"/>
    <property type="molecule type" value="Genomic_DNA"/>
</dbReference>
<dbReference type="Pfam" id="PF01370">
    <property type="entry name" value="Epimerase"/>
    <property type="match status" value="1"/>
</dbReference>
<sequence length="352" mass="38192">MILPRQWGKKRFARTRELDGVTGDKVLVTGASGFVGSAVAHALAKTGYRVRVLLRPTASRLNLANLDAEIVEGDMCDPASVAKAMADARFLFHVAADYRLWARRPQDILRTNSEGTRVLMEAALAAGVERVVYTSSVATIACPLSGAPADETAKLPASSAIGAYKRSKIVAENIVQEMIARKQLPAVIVHPSTPVGPRDVKPTPTGRIIVEAAMGRIPGYVDTGLNLVHVDDVAEGHLAALRQGKIGEHYILGGQDVPLARMLGDIAELCGRRPPRFRFPRPLLYPLALAAEAAAHFTQKEPFVTIDGLRMSKHRMFFSSAKAERCLGYAARPYREALSDALAWFTQNGHLK</sequence>